<proteinExistence type="predicted"/>
<evidence type="ECO:0000256" key="2">
    <source>
        <dbReference type="ARBA" id="ARBA00022741"/>
    </source>
</evidence>
<dbReference type="OrthoDB" id="8773773at2"/>
<keyword evidence="1" id="KW-0813">Transport</keyword>
<dbReference type="PANTHER" id="PTHR42788">
    <property type="entry name" value="TAURINE IMPORT ATP-BINDING PROTEIN-RELATED"/>
    <property type="match status" value="1"/>
</dbReference>
<dbReference type="Proteomes" id="UP000182975">
    <property type="component" value="Unassembled WGS sequence"/>
</dbReference>
<dbReference type="PANTHER" id="PTHR42788:SF2">
    <property type="entry name" value="ABC TRANSPORTER ATP-BINDING PROTEIN"/>
    <property type="match status" value="1"/>
</dbReference>
<accession>A0A172RXB3</accession>
<dbReference type="PROSITE" id="PS50893">
    <property type="entry name" value="ABC_TRANSPORTER_2"/>
    <property type="match status" value="1"/>
</dbReference>
<protein>
    <submittedName>
        <fullName evidence="5">ABC-type nitrate/sulfonate/bicarbonate transport system, ATPase component</fullName>
    </submittedName>
</protein>
<dbReference type="InterPro" id="IPR027417">
    <property type="entry name" value="P-loop_NTPase"/>
</dbReference>
<gene>
    <name evidence="5" type="ORF">SAMN02910314_01706</name>
</gene>
<dbReference type="PATRIC" id="fig|79604.3.peg.722"/>
<keyword evidence="3" id="KW-0067">ATP-binding</keyword>
<evidence type="ECO:0000313" key="6">
    <source>
        <dbReference type="Proteomes" id="UP000182975"/>
    </source>
</evidence>
<sequence length="267" mass="28931">MAQAIPTPTEQTALPAIEGRNLEIRYDDTTVVAQANLHVNAGEICCLIGKSGCGKTTILNTLAGLVTPTQGSVLSFGEDVTGKPGSIGYMLQKDLLLPHLRIIDNAALPLLLKGQAKQEARETAARLFPTFGLEGTEGLWPHQLSGGMRQRVALLRTYVTGARCLLLDEPFSALDAITRADMRSWFTKVTQKLGLSALVITHDVDEAVSLAQRVYVLAGNPRLGQPSTIHAEIHVERNESPNGPFELTEEFLQAKRSVWAALQDNAQ</sequence>
<dbReference type="Gene3D" id="3.40.50.300">
    <property type="entry name" value="P-loop containing nucleotide triphosphate hydrolases"/>
    <property type="match status" value="1"/>
</dbReference>
<dbReference type="InterPro" id="IPR003439">
    <property type="entry name" value="ABC_transporter-like_ATP-bd"/>
</dbReference>
<evidence type="ECO:0000256" key="1">
    <source>
        <dbReference type="ARBA" id="ARBA00022448"/>
    </source>
</evidence>
<dbReference type="InterPro" id="IPR003593">
    <property type="entry name" value="AAA+_ATPase"/>
</dbReference>
<dbReference type="AlphaFoldDB" id="A0A172RXB3"/>
<dbReference type="PROSITE" id="PS00211">
    <property type="entry name" value="ABC_TRANSPORTER_1"/>
    <property type="match status" value="1"/>
</dbReference>
<evidence type="ECO:0000313" key="5">
    <source>
        <dbReference type="EMBL" id="SEO94410.1"/>
    </source>
</evidence>
<evidence type="ECO:0000259" key="4">
    <source>
        <dbReference type="PROSITE" id="PS50893"/>
    </source>
</evidence>
<dbReference type="SUPFAM" id="SSF52540">
    <property type="entry name" value="P-loop containing nucleoside triphosphate hydrolases"/>
    <property type="match status" value="1"/>
</dbReference>
<dbReference type="InterPro" id="IPR050166">
    <property type="entry name" value="ABC_transporter_ATP-bind"/>
</dbReference>
<dbReference type="SMART" id="SM00382">
    <property type="entry name" value="AAA"/>
    <property type="match status" value="1"/>
</dbReference>
<reference evidence="6" key="1">
    <citation type="submission" date="2016-10" db="EMBL/GenBank/DDBJ databases">
        <authorList>
            <person name="Varghese N."/>
        </authorList>
    </citation>
    <scope>NUCLEOTIDE SEQUENCE [LARGE SCALE GENOMIC DNA]</scope>
    <source>
        <strain evidence="6">DSM 21843</strain>
    </source>
</reference>
<organism evidence="5 6">
    <name type="scientific">Denitrobacterium detoxificans</name>
    <dbReference type="NCBI Taxonomy" id="79604"/>
    <lineage>
        <taxon>Bacteria</taxon>
        <taxon>Bacillati</taxon>
        <taxon>Actinomycetota</taxon>
        <taxon>Coriobacteriia</taxon>
        <taxon>Eggerthellales</taxon>
        <taxon>Eggerthellaceae</taxon>
        <taxon>Denitrobacterium</taxon>
    </lineage>
</organism>
<dbReference type="EMBL" id="FOEC01000012">
    <property type="protein sequence ID" value="SEO94410.1"/>
    <property type="molecule type" value="Genomic_DNA"/>
</dbReference>
<dbReference type="InterPro" id="IPR017871">
    <property type="entry name" value="ABC_transporter-like_CS"/>
</dbReference>
<dbReference type="CDD" id="cd03293">
    <property type="entry name" value="ABC_NrtD_SsuB_transporters"/>
    <property type="match status" value="1"/>
</dbReference>
<dbReference type="Pfam" id="PF00005">
    <property type="entry name" value="ABC_tran"/>
    <property type="match status" value="1"/>
</dbReference>
<name>A0A172RXB3_9ACTN</name>
<dbReference type="RefSeq" id="WP_066661438.1">
    <property type="nucleotide sequence ID" value="NZ_CP011402.1"/>
</dbReference>
<keyword evidence="6" id="KW-1185">Reference proteome</keyword>
<dbReference type="GO" id="GO:0005524">
    <property type="term" value="F:ATP binding"/>
    <property type="evidence" value="ECO:0007669"/>
    <property type="project" value="UniProtKB-KW"/>
</dbReference>
<keyword evidence="2" id="KW-0547">Nucleotide-binding</keyword>
<dbReference type="KEGG" id="ddt:AAY81_03545"/>
<dbReference type="STRING" id="79604.AAY81_03545"/>
<dbReference type="GO" id="GO:0016887">
    <property type="term" value="F:ATP hydrolysis activity"/>
    <property type="evidence" value="ECO:0007669"/>
    <property type="project" value="InterPro"/>
</dbReference>
<evidence type="ECO:0000256" key="3">
    <source>
        <dbReference type="ARBA" id="ARBA00022840"/>
    </source>
</evidence>
<feature type="domain" description="ABC transporter" evidence="4">
    <location>
        <begin position="17"/>
        <end position="244"/>
    </location>
</feature>